<dbReference type="CDD" id="cd04369">
    <property type="entry name" value="Bromodomain"/>
    <property type="match status" value="1"/>
</dbReference>
<dbReference type="InterPro" id="IPR019786">
    <property type="entry name" value="Zinc_finger_PHD-type_CS"/>
</dbReference>
<feature type="domain" description="Bromo" evidence="13">
    <location>
        <begin position="1304"/>
        <end position="1355"/>
    </location>
</feature>
<dbReference type="Pfam" id="PF15613">
    <property type="entry name" value="WSD"/>
    <property type="match status" value="1"/>
</dbReference>
<keyword evidence="11" id="KW-0175">Coiled coil</keyword>
<reference evidence="15" key="1">
    <citation type="submission" date="2020-06" db="EMBL/GenBank/DDBJ databases">
        <title>Draft genome of Bugula neritina, a colonial animal packing powerful symbionts and potential medicines.</title>
        <authorList>
            <person name="Rayko M."/>
        </authorList>
    </citation>
    <scope>NUCLEOTIDE SEQUENCE [LARGE SCALE GENOMIC DNA]</scope>
    <source>
        <strain evidence="15">Kwan_BN1</strain>
    </source>
</reference>
<comment type="caution">
    <text evidence="15">The sequence shown here is derived from an EMBL/GenBank/DDBJ whole genome shotgun (WGS) entry which is preliminary data.</text>
</comment>
<dbReference type="SMART" id="SM00297">
    <property type="entry name" value="BROMO"/>
    <property type="match status" value="1"/>
</dbReference>
<dbReference type="InterPro" id="IPR036427">
    <property type="entry name" value="Bromodomain-like_sf"/>
</dbReference>
<dbReference type="PRINTS" id="PR00503">
    <property type="entry name" value="BROMODOMAIN"/>
</dbReference>
<dbReference type="GO" id="GO:0006974">
    <property type="term" value="P:DNA damage response"/>
    <property type="evidence" value="ECO:0007669"/>
    <property type="project" value="TreeGrafter"/>
</dbReference>
<sequence>MLLDVRQLMMASFEIPLPIQDFIAEFVKTSSKNIQSLSKDIRWQLKDKLLVGDEVSLKADNKDLVGEVVTVHSRLKPAKVLLSDEDSPSSDKENELSERTQSALLTYSVKIDGKVVSSIPGDVLLRTKKLPTNEQLQKYVASKFSYTAESDTSAAYWSSKNKRKSTIIQPPKTSKKARLSKKEGLSVVQRTLDAFVKIKRVSAEGLNTAANKIDDDIEVLSKSSVQKPVAADLPENTTSEKETNLNDTPTTRKSSRNVRNKSALASKSAKQALDMKKTDSLKSNGANLVDPESTVKCTKSAIKQTSKSGATKLVKSKAAAKVTKDESSKTESLLYQPIVEVVDIDSGDTKVEGKKRNGLAVDSASSTKGIIKVSSVPLKQLTLFDLAKAKSTNGSFDGFKVVAPSTPRVVRRYRKAVKEKNLPAQKRLILMAAKELTDKQIEHLPDTIKCEIMAKVANLEKRENLKNMTEDEKKSYRLLLSKKSEDTLLTNSLSLPLGEKVVLPEGIPPSAIDDILFISGFIFSFNSYLVKPETVRYKQFNFETLCSCIGSTDERLLEIFVSLMQTLLSDPPFSNLLDFGIPLKTIGVNSNMLPNILHTAFNLTIQKGDLPEEELLKLKDVTTQIENQEFHSWTPSVIILALKFLCLLILNGQGIALYMEELREKITTSWKARATFLKQYNESCVRLSSKNSAADTNPGTGSNSGDSCLVQLENDAKRPESLAEAIRLRRDMAKKSAEERERKDELAKLNKERELLENQLQEAMRLSAVCKRLSPLGVDRNHSRYWLFPGMKGLFVEKGWVDENYFHSFRTSEHSSVELDTVDKMTLVAPIPAEHEWIRYKTKESIDALLTSLNENGYRESVLLQHIRDHYTVIISPVKLAPELDNQSGVTLGPLYLFKEDLIDLEDQIRSGGLGGVESYSQWCEDVKNATSIGKLGECLLECQEGVYENRRQGLMANGNTSNKTDTVAEDEKSASLSTWKSATLSSPTVSRLFVLMEILRSCIMWDKSVENTKCRVCKRKGDDATLLLCDGCDLGFHMDCLRMSTKDIPEGDWFCSSCKPLESRSGRNLRSLKDYSDSESENSENTDVEEELCILCDEGGETVLCDTCLNSYHATCHQPPLRAIPRLSWTCHTCRFGTEMKKKKHLNSSLNTESQINGVSNSKQNGRGKPKMTSKRSTVLEKSCRPHRRGTVNYEESQATESDSDTASESLTYKSTRKLTSLKSNAKTKMPKSKLESSRKRVKVQEEESADSSCSDSSPLPKTRSKALKQNLVTETVTDKHSPLHKEEEKGGNKLKHSQLVQVPDYYQVIKKPMDLDTIFHKLGQYEQAEDFVEDVRQMIFNSFDYNKKDSKITKLSLVFEDLFLKLLTKHLPNAAYQKQQLLFGF</sequence>
<organism evidence="15 16">
    <name type="scientific">Bugula neritina</name>
    <name type="common">Brown bryozoan</name>
    <name type="synonym">Sertularia neritina</name>
    <dbReference type="NCBI Taxonomy" id="10212"/>
    <lineage>
        <taxon>Eukaryota</taxon>
        <taxon>Metazoa</taxon>
        <taxon>Spiralia</taxon>
        <taxon>Lophotrochozoa</taxon>
        <taxon>Bryozoa</taxon>
        <taxon>Gymnolaemata</taxon>
        <taxon>Cheilostomatida</taxon>
        <taxon>Flustrina</taxon>
        <taxon>Buguloidea</taxon>
        <taxon>Bugulidae</taxon>
        <taxon>Bugula</taxon>
    </lineage>
</organism>
<keyword evidence="2" id="KW-0479">Metal-binding</keyword>
<dbReference type="PANTHER" id="PTHR46802:SF1">
    <property type="entry name" value="TYROSINE-PROTEIN KINASE BAZ1B"/>
    <property type="match status" value="1"/>
</dbReference>
<evidence type="ECO:0000313" key="16">
    <source>
        <dbReference type="Proteomes" id="UP000593567"/>
    </source>
</evidence>
<gene>
    <name evidence="15" type="ORF">EB796_010301</name>
</gene>
<feature type="region of interest" description="Disordered" evidence="12">
    <location>
        <begin position="1146"/>
        <end position="1295"/>
    </location>
</feature>
<comment type="subcellular location">
    <subcellularLocation>
        <location evidence="1">Nucleus</location>
    </subcellularLocation>
</comment>
<evidence type="ECO:0000259" key="13">
    <source>
        <dbReference type="PROSITE" id="PS50014"/>
    </source>
</evidence>
<dbReference type="GO" id="GO:0008270">
    <property type="term" value="F:zinc ion binding"/>
    <property type="evidence" value="ECO:0007669"/>
    <property type="project" value="UniProtKB-KW"/>
</dbReference>
<keyword evidence="6 9" id="KW-0103">Bromodomain</keyword>
<feature type="compositionally biased region" description="Polar residues" evidence="12">
    <location>
        <begin position="1195"/>
        <end position="1228"/>
    </location>
</feature>
<evidence type="ECO:0000256" key="12">
    <source>
        <dbReference type="SAM" id="MobiDB-lite"/>
    </source>
</evidence>
<dbReference type="InterPro" id="IPR001965">
    <property type="entry name" value="Znf_PHD"/>
</dbReference>
<evidence type="ECO:0000256" key="5">
    <source>
        <dbReference type="ARBA" id="ARBA00023015"/>
    </source>
</evidence>
<dbReference type="SMART" id="SM00249">
    <property type="entry name" value="PHD"/>
    <property type="match status" value="2"/>
</dbReference>
<evidence type="ECO:0000259" key="14">
    <source>
        <dbReference type="PROSITE" id="PS50016"/>
    </source>
</evidence>
<keyword evidence="4" id="KW-0862">Zinc</keyword>
<evidence type="ECO:0000256" key="2">
    <source>
        <dbReference type="ARBA" id="ARBA00022723"/>
    </source>
</evidence>
<dbReference type="Proteomes" id="UP000593567">
    <property type="component" value="Unassembled WGS sequence"/>
</dbReference>
<dbReference type="OrthoDB" id="784962at2759"/>
<dbReference type="GO" id="GO:0042393">
    <property type="term" value="F:histone binding"/>
    <property type="evidence" value="ECO:0007669"/>
    <property type="project" value="TreeGrafter"/>
</dbReference>
<dbReference type="InterPro" id="IPR047174">
    <property type="entry name" value="BAZ1B"/>
</dbReference>
<dbReference type="Pfam" id="PF00628">
    <property type="entry name" value="PHD"/>
    <property type="match status" value="2"/>
</dbReference>
<evidence type="ECO:0000256" key="8">
    <source>
        <dbReference type="ARBA" id="ARBA00023242"/>
    </source>
</evidence>
<keyword evidence="3 10" id="KW-0863">Zinc-finger</keyword>
<evidence type="ECO:0000256" key="11">
    <source>
        <dbReference type="SAM" id="Coils"/>
    </source>
</evidence>
<keyword evidence="16" id="KW-1185">Reference proteome</keyword>
<name>A0A7J7K1B9_BUGNE</name>
<feature type="region of interest" description="Disordered" evidence="12">
    <location>
        <begin position="228"/>
        <end position="276"/>
    </location>
</feature>
<evidence type="ECO:0000256" key="9">
    <source>
        <dbReference type="PROSITE-ProRule" id="PRU00035"/>
    </source>
</evidence>
<feature type="compositionally biased region" description="Basic and acidic residues" evidence="12">
    <location>
        <begin position="1234"/>
        <end position="1247"/>
    </location>
</feature>
<evidence type="ECO:0000256" key="1">
    <source>
        <dbReference type="ARBA" id="ARBA00004123"/>
    </source>
</evidence>
<feature type="compositionally biased region" description="Basic and acidic residues" evidence="12">
    <location>
        <begin position="1278"/>
        <end position="1293"/>
    </location>
</feature>
<evidence type="ECO:0000256" key="3">
    <source>
        <dbReference type="ARBA" id="ARBA00022771"/>
    </source>
</evidence>
<dbReference type="Gene3D" id="3.30.40.10">
    <property type="entry name" value="Zinc/RING finger domain, C3HC4 (zinc finger)"/>
    <property type="match status" value="2"/>
</dbReference>
<dbReference type="GO" id="GO:0140801">
    <property type="term" value="F:histone H2AXY142 kinase activity"/>
    <property type="evidence" value="ECO:0007669"/>
    <property type="project" value="InterPro"/>
</dbReference>
<dbReference type="InterPro" id="IPR001487">
    <property type="entry name" value="Bromodomain"/>
</dbReference>
<proteinExistence type="predicted"/>
<keyword evidence="5" id="KW-0805">Transcription regulation</keyword>
<evidence type="ECO:0000256" key="6">
    <source>
        <dbReference type="ARBA" id="ARBA00023117"/>
    </source>
</evidence>
<dbReference type="InterPro" id="IPR013083">
    <property type="entry name" value="Znf_RING/FYVE/PHD"/>
</dbReference>
<dbReference type="GO" id="GO:0090535">
    <property type="term" value="C:WICH complex"/>
    <property type="evidence" value="ECO:0007669"/>
    <property type="project" value="InterPro"/>
</dbReference>
<evidence type="ECO:0000256" key="7">
    <source>
        <dbReference type="ARBA" id="ARBA00023163"/>
    </source>
</evidence>
<feature type="coiled-coil region" evidence="11">
    <location>
        <begin position="732"/>
        <end position="766"/>
    </location>
</feature>
<dbReference type="InterPro" id="IPR028941">
    <property type="entry name" value="WHIM2_dom"/>
</dbReference>
<feature type="compositionally biased region" description="Low complexity" evidence="12">
    <location>
        <begin position="261"/>
        <end position="270"/>
    </location>
</feature>
<dbReference type="Pfam" id="PF00439">
    <property type="entry name" value="Bromodomain"/>
    <property type="match status" value="1"/>
</dbReference>
<dbReference type="PROSITE" id="PS50014">
    <property type="entry name" value="BROMODOMAIN_2"/>
    <property type="match status" value="1"/>
</dbReference>
<protein>
    <submittedName>
        <fullName evidence="15">BAZ1B</fullName>
    </submittedName>
</protein>
<feature type="domain" description="PHD-type" evidence="14">
    <location>
        <begin position="1012"/>
        <end position="1062"/>
    </location>
</feature>
<dbReference type="SUPFAM" id="SSF57903">
    <property type="entry name" value="FYVE/PHD zinc finger"/>
    <property type="match status" value="2"/>
</dbReference>
<dbReference type="SUPFAM" id="SSF47370">
    <property type="entry name" value="Bromodomain"/>
    <property type="match status" value="1"/>
</dbReference>
<keyword evidence="8" id="KW-0539">Nucleus</keyword>
<dbReference type="Gene3D" id="1.20.920.10">
    <property type="entry name" value="Bromodomain-like"/>
    <property type="match status" value="1"/>
</dbReference>
<feature type="compositionally biased region" description="Polar residues" evidence="12">
    <location>
        <begin position="1148"/>
        <end position="1166"/>
    </location>
</feature>
<evidence type="ECO:0000313" key="15">
    <source>
        <dbReference type="EMBL" id="KAF6031386.1"/>
    </source>
</evidence>
<dbReference type="InterPro" id="IPR011011">
    <property type="entry name" value="Znf_FYVE_PHD"/>
</dbReference>
<evidence type="ECO:0000256" key="4">
    <source>
        <dbReference type="ARBA" id="ARBA00022833"/>
    </source>
</evidence>
<dbReference type="EMBL" id="VXIV02001607">
    <property type="protein sequence ID" value="KAF6031386.1"/>
    <property type="molecule type" value="Genomic_DNA"/>
</dbReference>
<feature type="domain" description="PHD-type" evidence="14">
    <location>
        <begin position="1091"/>
        <end position="1138"/>
    </location>
</feature>
<dbReference type="InterPro" id="IPR019787">
    <property type="entry name" value="Znf_PHD-finger"/>
</dbReference>
<keyword evidence="7" id="KW-0804">Transcription</keyword>
<dbReference type="PROSITE" id="PS50016">
    <property type="entry name" value="ZF_PHD_2"/>
    <property type="match status" value="2"/>
</dbReference>
<evidence type="ECO:0000256" key="10">
    <source>
        <dbReference type="PROSITE-ProRule" id="PRU00146"/>
    </source>
</evidence>
<dbReference type="PANTHER" id="PTHR46802">
    <property type="entry name" value="TYROSINE-PROTEIN KINASE BAZ1B"/>
    <property type="match status" value="1"/>
</dbReference>
<dbReference type="PROSITE" id="PS01359">
    <property type="entry name" value="ZF_PHD_1"/>
    <property type="match status" value="1"/>
</dbReference>
<accession>A0A7J7K1B9</accession>